<name>A0A9D1U3U7_9LACO</name>
<proteinExistence type="predicted"/>
<accession>A0A9D1U3U7</accession>
<evidence type="ECO:0000313" key="2">
    <source>
        <dbReference type="EMBL" id="HIW70991.1"/>
    </source>
</evidence>
<evidence type="ECO:0000256" key="1">
    <source>
        <dbReference type="SAM" id="MobiDB-lite"/>
    </source>
</evidence>
<dbReference type="Proteomes" id="UP000886822">
    <property type="component" value="Unassembled WGS sequence"/>
</dbReference>
<feature type="region of interest" description="Disordered" evidence="1">
    <location>
        <begin position="240"/>
        <end position="259"/>
    </location>
</feature>
<reference evidence="2" key="1">
    <citation type="journal article" date="2021" name="PeerJ">
        <title>Extensive microbial diversity within the chicken gut microbiome revealed by metagenomics and culture.</title>
        <authorList>
            <person name="Gilroy R."/>
            <person name="Ravi A."/>
            <person name="Getino M."/>
            <person name="Pursley I."/>
            <person name="Horton D.L."/>
            <person name="Alikhan N.F."/>
            <person name="Baker D."/>
            <person name="Gharbi K."/>
            <person name="Hall N."/>
            <person name="Watson M."/>
            <person name="Adriaenssens E.M."/>
            <person name="Foster-Nyarko E."/>
            <person name="Jarju S."/>
            <person name="Secka A."/>
            <person name="Antonio M."/>
            <person name="Oren A."/>
            <person name="Chaudhuri R.R."/>
            <person name="La Ragione R."/>
            <person name="Hildebrand F."/>
            <person name="Pallen M.J."/>
        </authorList>
    </citation>
    <scope>NUCLEOTIDE SEQUENCE</scope>
    <source>
        <strain evidence="2">CHK173-259</strain>
    </source>
</reference>
<dbReference type="AlphaFoldDB" id="A0A9D1U3U7"/>
<organism evidence="2 3">
    <name type="scientific">Candidatus Levilactobacillus faecigallinarum</name>
    <dbReference type="NCBI Taxonomy" id="2838638"/>
    <lineage>
        <taxon>Bacteria</taxon>
        <taxon>Bacillati</taxon>
        <taxon>Bacillota</taxon>
        <taxon>Bacilli</taxon>
        <taxon>Lactobacillales</taxon>
        <taxon>Lactobacillaceae</taxon>
        <taxon>Levilactobacillus</taxon>
    </lineage>
</organism>
<sequence length="858" mass="92129">MIKQSDAFNAAFASTQRTLAIKLTVGDREFTADDLISVTYDSAAMTGEQMGLGTTYEDSLKIAFSDLVEGIQAKDKVTAAIGIQLPDKSYEYAPLGVFYVDGDISMDRNNKLTTISAVDTMCWLEGVYVPKVTVPTTLADMALDIANQAGVPINQDSFGRLPNIPITTLPSGQTYRVVLGLLAMLVPGYVVFDRSGQLCLRGLNQSQYDIGPDNYEMNGLTKNENPYAIAGITVTPLTETNNYSATDTTTEDETAEEATANDTASKSLHVGATTGTQLTLQNDFISESILKNMWSVLNEMQYYPYTLNWAGNPAVEAGDWLIVADTAGHNFIVPNNSYSLTFEGGLSAVSSTGETVTSPTNWDYHGQLMQTIKGIVRQLNSTGTFTYNTPTQPATPHEGDLWYKPNGTATELYMYSKGQWIPLASDITGDEISKKVDAAQKDIVAARNVADAANALAGTKVGEDEYNSKITQLSNDINLRVTSGDVINQINMEAGQTLIQSGKILLDAPSVVFSGSAFIPGAAIKNLSADKITAGTLDANVINLVNMNAGSISSGTLDANAVNLVNLNAGSITAGILSGKNLSLNLETGEVNFQDGNIYNLSKSFNINVSQGTIESIGSNLGKMTLNDGGISYRTHQEDETPSAQIGVGKTEGHVIEDITVPHLMLQTTGILDLVTVDNLLSQDKLAVSAVDMTGISISSSQITIKTASVDPTTSGVYITTGETMIGGNFTVVGKKNAVQVTRDGVRETPAYEMAESYLGDMGEAVTDTVGQVIVPIELLFSDVVNTTVPYQVFLQSYSSGNVWIGKRCESYFIVKSDRPNVSFVWQIMGKRRGYENDRLDRSKLSVDEIAKIEGYKS</sequence>
<evidence type="ECO:0000313" key="3">
    <source>
        <dbReference type="Proteomes" id="UP000886822"/>
    </source>
</evidence>
<protein>
    <submittedName>
        <fullName evidence="2">Gp58-like family protein</fullName>
    </submittedName>
</protein>
<comment type="caution">
    <text evidence="2">The sequence shown here is derived from an EMBL/GenBank/DDBJ whole genome shotgun (WGS) entry which is preliminary data.</text>
</comment>
<dbReference type="EMBL" id="DXGJ01000002">
    <property type="protein sequence ID" value="HIW70991.1"/>
    <property type="molecule type" value="Genomic_DNA"/>
</dbReference>
<reference evidence="2" key="2">
    <citation type="submission" date="2021-04" db="EMBL/GenBank/DDBJ databases">
        <authorList>
            <person name="Gilroy R."/>
        </authorList>
    </citation>
    <scope>NUCLEOTIDE SEQUENCE</scope>
    <source>
        <strain evidence="2">CHK173-259</strain>
    </source>
</reference>
<gene>
    <name evidence="2" type="ORF">H9875_00040</name>
</gene>